<evidence type="ECO:0000256" key="1">
    <source>
        <dbReference type="ARBA" id="ARBA00022729"/>
    </source>
</evidence>
<dbReference type="PROSITE" id="PS51318">
    <property type="entry name" value="TAT"/>
    <property type="match status" value="1"/>
</dbReference>
<reference evidence="3" key="2">
    <citation type="submission" date="2020-09" db="EMBL/GenBank/DDBJ databases">
        <authorList>
            <person name="Sun Q."/>
            <person name="Ohkuma M."/>
        </authorList>
    </citation>
    <scope>NUCLEOTIDE SEQUENCE</scope>
    <source>
        <strain evidence="3">JCM 19596</strain>
    </source>
</reference>
<dbReference type="Gene3D" id="3.40.190.10">
    <property type="entry name" value="Periplasmic binding protein-like II"/>
    <property type="match status" value="2"/>
</dbReference>
<organism evidence="3 4">
    <name type="scientific">Halocalculus aciditolerans</name>
    <dbReference type="NCBI Taxonomy" id="1383812"/>
    <lineage>
        <taxon>Archaea</taxon>
        <taxon>Methanobacteriati</taxon>
        <taxon>Methanobacteriota</taxon>
        <taxon>Stenosarchaea group</taxon>
        <taxon>Halobacteria</taxon>
        <taxon>Halobacteriales</taxon>
        <taxon>Halobacteriaceae</taxon>
        <taxon>Halocalculus</taxon>
    </lineage>
</organism>
<dbReference type="RefSeq" id="WP_188975833.1">
    <property type="nucleotide sequence ID" value="NZ_BMPG01000001.1"/>
</dbReference>
<dbReference type="PROSITE" id="PS51257">
    <property type="entry name" value="PROKAR_LIPOPROTEIN"/>
    <property type="match status" value="1"/>
</dbReference>
<proteinExistence type="predicted"/>
<dbReference type="InterPro" id="IPR006311">
    <property type="entry name" value="TAT_signal"/>
</dbReference>
<sequence length="382" mass="41382">MSDDAPRRSPSRTRRAYLAGTGAAAVAALAGCSGGGGDTTTATDTTGTTTGGTTSTAQGSRTLRVGAGESYVNAVSTSAGDWVKQEFEKRHDDVTLEWVVRDGEINDFIQRRDQGAPLGADAYVGVTPTDLVRAERVLGDDTALFTPLDSIDTSTVVDDYWFDAQKRVVPTGASHVCIVYDATQIEEPKTFDDLLADQYEGGLLLANPQTTVTGLDFLLWTVHTKGEDHYLDYWKQLMDNGAHVLKSWNASYSAYGSGEAPMVVSYSTDQIYAANSDSDLDKHRIAFPNDQGYAYIGGVGKFATTEQGGLVDEFASFLLQPDVQQRTAVLNVGVPSVENASLPEEYQQYAKRPAETVQYDVATLREHADDWRSAWARQVASN</sequence>
<keyword evidence="4" id="KW-1185">Reference proteome</keyword>
<dbReference type="OrthoDB" id="130870at2157"/>
<dbReference type="AlphaFoldDB" id="A0A830F3C9"/>
<dbReference type="Pfam" id="PF13416">
    <property type="entry name" value="SBP_bac_8"/>
    <property type="match status" value="1"/>
</dbReference>
<name>A0A830F3C9_9EURY</name>
<dbReference type="InterPro" id="IPR005948">
    <property type="entry name" value="ThiB-like"/>
</dbReference>
<reference evidence="3" key="1">
    <citation type="journal article" date="2014" name="Int. J. Syst. Evol. Microbiol.">
        <title>Complete genome sequence of Corynebacterium casei LMG S-19264T (=DSM 44701T), isolated from a smear-ripened cheese.</title>
        <authorList>
            <consortium name="US DOE Joint Genome Institute (JGI-PGF)"/>
            <person name="Walter F."/>
            <person name="Albersmeier A."/>
            <person name="Kalinowski J."/>
            <person name="Ruckert C."/>
        </authorList>
    </citation>
    <scope>NUCLEOTIDE SEQUENCE</scope>
    <source>
        <strain evidence="3">JCM 19596</strain>
    </source>
</reference>
<dbReference type="InterPro" id="IPR006059">
    <property type="entry name" value="SBP"/>
</dbReference>
<evidence type="ECO:0000313" key="4">
    <source>
        <dbReference type="Proteomes" id="UP000607197"/>
    </source>
</evidence>
<dbReference type="GO" id="GO:0030975">
    <property type="term" value="F:thiamine binding"/>
    <property type="evidence" value="ECO:0007669"/>
    <property type="project" value="InterPro"/>
</dbReference>
<dbReference type="GO" id="GO:0015888">
    <property type="term" value="P:thiamine transport"/>
    <property type="evidence" value="ECO:0007669"/>
    <property type="project" value="InterPro"/>
</dbReference>
<protein>
    <submittedName>
        <fullName evidence="3">Thiamine-binding protein</fullName>
    </submittedName>
</protein>
<dbReference type="PANTHER" id="PTHR30006">
    <property type="entry name" value="THIAMINE-BINDING PERIPLASMIC PROTEIN-RELATED"/>
    <property type="match status" value="1"/>
</dbReference>
<accession>A0A830F3C9</accession>
<gene>
    <name evidence="3" type="ORF">GCM10009039_06720</name>
</gene>
<evidence type="ECO:0000313" key="3">
    <source>
        <dbReference type="EMBL" id="GGL51114.1"/>
    </source>
</evidence>
<keyword evidence="1" id="KW-0732">Signal</keyword>
<dbReference type="Proteomes" id="UP000607197">
    <property type="component" value="Unassembled WGS sequence"/>
</dbReference>
<dbReference type="PANTHER" id="PTHR30006:SF2">
    <property type="entry name" value="ABC TRANSPORTER SUBSTRATE-BINDING PROTEIN"/>
    <property type="match status" value="1"/>
</dbReference>
<feature type="region of interest" description="Disordered" evidence="2">
    <location>
        <begin position="33"/>
        <end position="57"/>
    </location>
</feature>
<evidence type="ECO:0000256" key="2">
    <source>
        <dbReference type="SAM" id="MobiDB-lite"/>
    </source>
</evidence>
<comment type="caution">
    <text evidence="3">The sequence shown here is derived from an EMBL/GenBank/DDBJ whole genome shotgun (WGS) entry which is preliminary data.</text>
</comment>
<feature type="compositionally biased region" description="Low complexity" evidence="2">
    <location>
        <begin position="39"/>
        <end position="57"/>
    </location>
</feature>
<dbReference type="NCBIfam" id="TIGR01254">
    <property type="entry name" value="sfuA"/>
    <property type="match status" value="1"/>
</dbReference>
<dbReference type="EMBL" id="BMPG01000001">
    <property type="protein sequence ID" value="GGL51114.1"/>
    <property type="molecule type" value="Genomic_DNA"/>
</dbReference>
<dbReference type="SUPFAM" id="SSF53850">
    <property type="entry name" value="Periplasmic binding protein-like II"/>
    <property type="match status" value="1"/>
</dbReference>